<dbReference type="Gene3D" id="2.60.40.2700">
    <property type="match status" value="1"/>
</dbReference>
<evidence type="ECO:0000256" key="5">
    <source>
        <dbReference type="ARBA" id="ARBA00022656"/>
    </source>
</evidence>
<keyword evidence="8" id="KW-0472">Membrane</keyword>
<keyword evidence="6" id="KW-0677">Repeat</keyword>
<keyword evidence="4" id="KW-0964">Secreted</keyword>
<proteinExistence type="predicted"/>
<evidence type="ECO:0000256" key="7">
    <source>
        <dbReference type="ARBA" id="ARBA00023026"/>
    </source>
</evidence>
<protein>
    <submittedName>
        <fullName evidence="10">M10 family metallopeptidase C-terminal domain-containing protein</fullName>
    </submittedName>
</protein>
<gene>
    <name evidence="10" type="ORF">RGD00_21150</name>
</gene>
<evidence type="ECO:0000313" key="10">
    <source>
        <dbReference type="EMBL" id="MDR5655122.1"/>
    </source>
</evidence>
<evidence type="ECO:0000256" key="3">
    <source>
        <dbReference type="ARBA" id="ARBA00004613"/>
    </source>
</evidence>
<evidence type="ECO:0000256" key="1">
    <source>
        <dbReference type="ARBA" id="ARBA00001913"/>
    </source>
</evidence>
<dbReference type="RefSeq" id="WP_310459232.1">
    <property type="nucleotide sequence ID" value="NZ_JAVKPH010000047.1"/>
</dbReference>
<reference evidence="10 11" key="1">
    <citation type="submission" date="2023-09" db="EMBL/GenBank/DDBJ databases">
        <title>Xinfangfangia sedmenti sp. nov., isolated the sedment.</title>
        <authorList>
            <person name="Xu L."/>
        </authorList>
    </citation>
    <scope>NUCLEOTIDE SEQUENCE [LARGE SCALE GENOMIC DNA]</scope>
    <source>
        <strain evidence="10 11">LG-4</strain>
    </source>
</reference>
<dbReference type="Pfam" id="PF08548">
    <property type="entry name" value="Peptidase_M10_C"/>
    <property type="match status" value="1"/>
</dbReference>
<dbReference type="PANTHER" id="PTHR38340:SF1">
    <property type="entry name" value="S-LAYER PROTEIN"/>
    <property type="match status" value="1"/>
</dbReference>
<keyword evidence="11" id="KW-1185">Reference proteome</keyword>
<dbReference type="Gene3D" id="2.150.10.10">
    <property type="entry name" value="Serralysin-like metalloprotease, C-terminal"/>
    <property type="match status" value="2"/>
</dbReference>
<keyword evidence="5" id="KW-0800">Toxin</keyword>
<evidence type="ECO:0000256" key="6">
    <source>
        <dbReference type="ARBA" id="ARBA00022737"/>
    </source>
</evidence>
<dbReference type="PRINTS" id="PR00313">
    <property type="entry name" value="CABNDNGRPT"/>
</dbReference>
<name>A0ABU1FE08_9RHOB</name>
<dbReference type="Proteomes" id="UP001247754">
    <property type="component" value="Unassembled WGS sequence"/>
</dbReference>
<accession>A0ABU1FE08</accession>
<dbReference type="PRINTS" id="PR01488">
    <property type="entry name" value="RTXTOXINA"/>
</dbReference>
<dbReference type="InterPro" id="IPR003995">
    <property type="entry name" value="RTX_toxin_determinant-A"/>
</dbReference>
<organism evidence="10 11">
    <name type="scientific">Ruixingdingia sedimenti</name>
    <dbReference type="NCBI Taxonomy" id="3073604"/>
    <lineage>
        <taxon>Bacteria</taxon>
        <taxon>Pseudomonadati</taxon>
        <taxon>Pseudomonadota</taxon>
        <taxon>Alphaproteobacteria</taxon>
        <taxon>Rhodobacterales</taxon>
        <taxon>Paracoccaceae</taxon>
        <taxon>Ruixingdingia</taxon>
    </lineage>
</organism>
<sequence length="808" mass="82933">MVMPIIADIILQGMPGDFFDSNPQITALDGGGFVVTWQAIVTGMYTGSANTDVFVQQFDADGAVMGPAVRLQGVVGMRDTVPQVTSLAGGGFAVTWMGDVLPTELEHPADIFVQLFSTDGSMQGSPVRLQGMMGMWDYDPQITGLEGGGFVVAWYGQVPGVTDSNVFVQRFDADGATLGNPIRLQGMAGLLWDGSPQIAALDGGGFVVTWTGNTSDGQSADVFMQRFDAEGSAVGSLARLQGMAGSFGDGSPQIAALDGGGFVVTWTGNTSDGQSADVFMQRFDAEGSAVGSLARLQGMAGSFGDGPSQIISLDGGGLVVVWGGDTSDGQGTDIFVQRFDADGAMVGGVVRLQGVAGYLRDMAPQVTALDGGGFVVAWYADTSTWRGYDIIVQRFDADGVAIGDMVLLQGAAGYYLDDFVPQITALDGGGFVVTWYGQTTDGQSYDIFVQRFDADGTPISMNYTPIGEVAISGLVRQGEVLIAETSTIADADGLGYFSYQWFADGVAISGATGGTYIPGYAQIGQEITVQISYTDRQGTSESLTSAPTVPVDFGVSFESAETFVLPDNGHTTDLTLIGSAGIDGTGNTLDNLLVGNRGNNGLFGGAGNDTLQGDAGNDTLNGDDGGDLLYGGAGDDLMFGGQGSDTLRGEAGADTLRGGGLRDLLYGGAQSDLLQGDGGNDALFGGGGADMLYGGEGNDRLVGGTGKDVLYGGAGADQFVFRSAAEAGGGGGRDVIADFEVGLDKINLRLMQDGLSFIGSAAFSGTAGQVRYHQGTSLVQGDLDGDGVADFAIEVTGSLALTAADFLL</sequence>
<dbReference type="InterPro" id="IPR050557">
    <property type="entry name" value="RTX_toxin/Mannuronan_C5-epim"/>
</dbReference>
<evidence type="ECO:0000256" key="2">
    <source>
        <dbReference type="ARBA" id="ARBA00004370"/>
    </source>
</evidence>
<dbReference type="PANTHER" id="PTHR38340">
    <property type="entry name" value="S-LAYER PROTEIN"/>
    <property type="match status" value="1"/>
</dbReference>
<comment type="caution">
    <text evidence="10">The sequence shown here is derived from an EMBL/GenBank/DDBJ whole genome shotgun (WGS) entry which is preliminary data.</text>
</comment>
<comment type="cofactor">
    <cofactor evidence="1">
        <name>Ca(2+)</name>
        <dbReference type="ChEBI" id="CHEBI:29108"/>
    </cofactor>
</comment>
<evidence type="ECO:0000256" key="4">
    <source>
        <dbReference type="ARBA" id="ARBA00022525"/>
    </source>
</evidence>
<keyword evidence="7" id="KW-0843">Virulence</keyword>
<dbReference type="InterPro" id="IPR011049">
    <property type="entry name" value="Serralysin-like_metalloprot_C"/>
</dbReference>
<dbReference type="InterPro" id="IPR018511">
    <property type="entry name" value="Hemolysin-typ_Ca-bd_CS"/>
</dbReference>
<dbReference type="InterPro" id="IPR001343">
    <property type="entry name" value="Hemolysn_Ca-bd"/>
</dbReference>
<dbReference type="EMBL" id="JAVKPH010000047">
    <property type="protein sequence ID" value="MDR5655122.1"/>
    <property type="molecule type" value="Genomic_DNA"/>
</dbReference>
<dbReference type="InterPro" id="IPR013858">
    <property type="entry name" value="Peptidase_M10B_C"/>
</dbReference>
<dbReference type="PROSITE" id="PS00330">
    <property type="entry name" value="HEMOLYSIN_CALCIUM"/>
    <property type="match status" value="4"/>
</dbReference>
<evidence type="ECO:0000313" key="11">
    <source>
        <dbReference type="Proteomes" id="UP001247754"/>
    </source>
</evidence>
<dbReference type="SUPFAM" id="SSF51120">
    <property type="entry name" value="beta-Roll"/>
    <property type="match status" value="2"/>
</dbReference>
<evidence type="ECO:0000259" key="9">
    <source>
        <dbReference type="Pfam" id="PF08548"/>
    </source>
</evidence>
<comment type="subcellular location">
    <subcellularLocation>
        <location evidence="2">Membrane</location>
    </subcellularLocation>
    <subcellularLocation>
        <location evidence="3">Secreted</location>
    </subcellularLocation>
</comment>
<feature type="domain" description="Peptidase M10 serralysin C-terminal" evidence="9">
    <location>
        <begin position="694"/>
        <end position="807"/>
    </location>
</feature>
<evidence type="ECO:0000256" key="8">
    <source>
        <dbReference type="ARBA" id="ARBA00023136"/>
    </source>
</evidence>
<dbReference type="Pfam" id="PF00353">
    <property type="entry name" value="HemolysinCabind"/>
    <property type="match status" value="3"/>
</dbReference>